<evidence type="ECO:0000256" key="7">
    <source>
        <dbReference type="ARBA" id="ARBA00023303"/>
    </source>
</evidence>
<reference evidence="12" key="1">
    <citation type="submission" date="2022-11" db="EMBL/GenBank/DDBJ databases">
        <title>Centuries of genome instability and evolution in soft-shell clam transmissible cancer (bioRxiv).</title>
        <authorList>
            <person name="Hart S.F.M."/>
            <person name="Yonemitsu M.A."/>
            <person name="Giersch R.M."/>
            <person name="Beal B.F."/>
            <person name="Arriagada G."/>
            <person name="Davis B.W."/>
            <person name="Ostrander E.A."/>
            <person name="Goff S.P."/>
            <person name="Metzger M.J."/>
        </authorList>
    </citation>
    <scope>NUCLEOTIDE SEQUENCE</scope>
    <source>
        <strain evidence="12">MELC-2E11</strain>
        <tissue evidence="12">Siphon/mantle</tissue>
    </source>
</reference>
<keyword evidence="2" id="KW-0813">Transport</keyword>
<dbReference type="Pfam" id="PF25508">
    <property type="entry name" value="TRPM2"/>
    <property type="match status" value="1"/>
</dbReference>
<comment type="subcellular location">
    <subcellularLocation>
        <location evidence="1">Membrane</location>
        <topology evidence="1">Multi-pass membrane protein</topology>
    </subcellularLocation>
</comment>
<feature type="domain" description="Ion transport" evidence="9">
    <location>
        <begin position="553"/>
        <end position="786"/>
    </location>
</feature>
<dbReference type="InterPro" id="IPR005821">
    <property type="entry name" value="Ion_trans_dom"/>
</dbReference>
<protein>
    <submittedName>
        <fullName evidence="12">TRPM8-like protein</fullName>
    </submittedName>
</protein>
<keyword evidence="5" id="KW-0406">Ion transport</keyword>
<keyword evidence="3 8" id="KW-0812">Transmembrane</keyword>
<dbReference type="PANTHER" id="PTHR13800">
    <property type="entry name" value="TRANSIENT RECEPTOR POTENTIAL CATION CHANNEL, SUBFAMILY M, MEMBER 6"/>
    <property type="match status" value="1"/>
</dbReference>
<evidence type="ECO:0000256" key="5">
    <source>
        <dbReference type="ARBA" id="ARBA00023065"/>
    </source>
</evidence>
<evidence type="ECO:0000259" key="10">
    <source>
        <dbReference type="Pfam" id="PF18139"/>
    </source>
</evidence>
<feature type="domain" description="TRPM SLOG" evidence="10">
    <location>
        <begin position="18"/>
        <end position="176"/>
    </location>
</feature>
<feature type="transmembrane region" description="Helical" evidence="8">
    <location>
        <begin position="750"/>
        <end position="772"/>
    </location>
</feature>
<dbReference type="PANTHER" id="PTHR13800:SF12">
    <property type="entry name" value="TRANSIENT RECEPTOR POTENTIAL CATION CHANNEL SUBFAMILY M MEMBER-LIKE 2"/>
    <property type="match status" value="1"/>
</dbReference>
<feature type="transmembrane region" description="Helical" evidence="8">
    <location>
        <begin position="492"/>
        <end position="512"/>
    </location>
</feature>
<gene>
    <name evidence="12" type="ORF">MAR_020017</name>
</gene>
<organism evidence="12 13">
    <name type="scientific">Mya arenaria</name>
    <name type="common">Soft-shell clam</name>
    <dbReference type="NCBI Taxonomy" id="6604"/>
    <lineage>
        <taxon>Eukaryota</taxon>
        <taxon>Metazoa</taxon>
        <taxon>Spiralia</taxon>
        <taxon>Lophotrochozoa</taxon>
        <taxon>Mollusca</taxon>
        <taxon>Bivalvia</taxon>
        <taxon>Autobranchia</taxon>
        <taxon>Heteroconchia</taxon>
        <taxon>Euheterodonta</taxon>
        <taxon>Imparidentia</taxon>
        <taxon>Neoheterodontei</taxon>
        <taxon>Myida</taxon>
        <taxon>Myoidea</taxon>
        <taxon>Myidae</taxon>
        <taxon>Mya</taxon>
    </lineage>
</organism>
<keyword evidence="13" id="KW-1185">Reference proteome</keyword>
<feature type="transmembrane region" description="Helical" evidence="8">
    <location>
        <begin position="601"/>
        <end position="618"/>
    </location>
</feature>
<feature type="domain" description="TRPM-like" evidence="11">
    <location>
        <begin position="355"/>
        <end position="466"/>
    </location>
</feature>
<dbReference type="EMBL" id="CP111016">
    <property type="protein sequence ID" value="WAR04648.1"/>
    <property type="molecule type" value="Genomic_DNA"/>
</dbReference>
<feature type="transmembrane region" description="Helical" evidence="8">
    <location>
        <begin position="630"/>
        <end position="649"/>
    </location>
</feature>
<accession>A0ABY7E3Q1</accession>
<evidence type="ECO:0000256" key="1">
    <source>
        <dbReference type="ARBA" id="ARBA00004141"/>
    </source>
</evidence>
<name>A0ABY7E3Q1_MYAAR</name>
<sequence>MEIFGTLIIEGDEENEIQYCKVNQESNIEDIFSNWGLKSTGLLLSLTGSAFPDKGKQKEVVKALAEVFASTGAWVTTDAIDDVGEILREAVLEVEAINDYQPVVIGVFPWNTVAEKIAEKSLVPKDDPVVDTHFTHFIFVDDGIDVDEFRVQVDSTISSSAFGTVDAKIPVVVLNIGHDVNKKYLKLSVINDHPVLSFGKSKTQMKFTDEELKGKEHLVSSVTSDNSIEYANAILKSVIGANDESIDSLRLSIVWNESHDQVASLTKNNKRWKNETYKNKLLRFALESDNGKTASTLYSSGIDLVNFCNKNLVGMFNQIGDNGFGNTDFNTLEDVQRYISDNTEVLLDIAEGVTETEIAISCIFIWSIFSLRYDVSYQFWRLSESKMTAAVFACKCLKRMKKCTDDDDRKSRIEFIIGKYDHRSTWILTQCYTDKKSKAKKCLVRERKEFGGTSTLLLANQDKIFIQHSACQAALNDIWLQPLSTDETSNPFWKIMLFMINPLLAGFFLNFVDQDSKKDVNGKCCGVFVWMLKRAWDFTHSPLVKFMYNMLSYLVFLTLFAYAIVFSTNQSFSAVNYVLMVWVFSFVVEEIRQKLVSNDDYITDIWNWIDLLALTLFIVGEVLRHINLEIARILMALDFIIFSLRLLHACTCLRNIGPKLVMIGKMMQDLVYFFIIMMVVVVSYAIATQSILYPNSPFTWHTFYKTLKIPYWNIFGELGLEDIEDVGDCTNDPMAGFEDLPRCPTKAGTYIVPIMMAIYMLIVQVLLLNLLIAMFSFTFEKVQDETDKYWCFLRFKLIREYYDRPFLCPPLTWISHIKRIVFYIRRKRIEHHHHCGNAFCKHIHKTEGERLMRWERMHAEKAKLKKDDLKRLKDSSLSGRYTEIRRNLLIDS</sequence>
<proteinExistence type="predicted"/>
<evidence type="ECO:0000256" key="2">
    <source>
        <dbReference type="ARBA" id="ARBA00022448"/>
    </source>
</evidence>
<keyword evidence="4 8" id="KW-1133">Transmembrane helix</keyword>
<evidence type="ECO:0000256" key="3">
    <source>
        <dbReference type="ARBA" id="ARBA00022692"/>
    </source>
</evidence>
<feature type="transmembrane region" description="Helical" evidence="8">
    <location>
        <begin position="670"/>
        <end position="693"/>
    </location>
</feature>
<evidence type="ECO:0000256" key="4">
    <source>
        <dbReference type="ARBA" id="ARBA00022989"/>
    </source>
</evidence>
<dbReference type="InterPro" id="IPR050927">
    <property type="entry name" value="TRPM"/>
</dbReference>
<evidence type="ECO:0000259" key="9">
    <source>
        <dbReference type="Pfam" id="PF00520"/>
    </source>
</evidence>
<keyword evidence="6 8" id="KW-0472">Membrane</keyword>
<evidence type="ECO:0000256" key="6">
    <source>
        <dbReference type="ARBA" id="ARBA00023136"/>
    </source>
</evidence>
<feature type="transmembrane region" description="Helical" evidence="8">
    <location>
        <begin position="571"/>
        <end position="589"/>
    </location>
</feature>
<dbReference type="Proteomes" id="UP001164746">
    <property type="component" value="Chromosome 5"/>
</dbReference>
<evidence type="ECO:0000256" key="8">
    <source>
        <dbReference type="SAM" id="Phobius"/>
    </source>
</evidence>
<dbReference type="InterPro" id="IPR041491">
    <property type="entry name" value="TRPM_SLOG"/>
</dbReference>
<evidence type="ECO:0000259" key="11">
    <source>
        <dbReference type="Pfam" id="PF25508"/>
    </source>
</evidence>
<feature type="transmembrane region" description="Helical" evidence="8">
    <location>
        <begin position="546"/>
        <end position="565"/>
    </location>
</feature>
<dbReference type="Pfam" id="PF00520">
    <property type="entry name" value="Ion_trans"/>
    <property type="match status" value="1"/>
</dbReference>
<keyword evidence="7" id="KW-0407">Ion channel</keyword>
<dbReference type="Pfam" id="PF18139">
    <property type="entry name" value="LSDAT_euk"/>
    <property type="match status" value="1"/>
</dbReference>
<evidence type="ECO:0000313" key="12">
    <source>
        <dbReference type="EMBL" id="WAR04648.1"/>
    </source>
</evidence>
<evidence type="ECO:0000313" key="13">
    <source>
        <dbReference type="Proteomes" id="UP001164746"/>
    </source>
</evidence>
<dbReference type="InterPro" id="IPR057366">
    <property type="entry name" value="TRPM-like"/>
</dbReference>